<dbReference type="KEGG" id="ecv:APECO1_O1R140"/>
<protein>
    <recommendedName>
        <fullName evidence="5">Periplasmic protein</fullName>
    </recommendedName>
</protein>
<feature type="region of interest" description="Disordered" evidence="1">
    <location>
        <begin position="78"/>
        <end position="99"/>
    </location>
</feature>
<name>A0A0H2XKG4_ECOK1</name>
<organism evidence="3 4">
    <name type="scientific">Escherichia coli O1:K1 / APEC</name>
    <dbReference type="NCBI Taxonomy" id="405955"/>
    <lineage>
        <taxon>Bacteria</taxon>
        <taxon>Pseudomonadati</taxon>
        <taxon>Pseudomonadota</taxon>
        <taxon>Gammaproteobacteria</taxon>
        <taxon>Enterobacterales</taxon>
        <taxon>Enterobacteriaceae</taxon>
        <taxon>Escherichia</taxon>
    </lineage>
</organism>
<feature type="chain" id="PRO_5002601474" description="Periplasmic protein" evidence="2">
    <location>
        <begin position="24"/>
        <end position="132"/>
    </location>
</feature>
<proteinExistence type="predicted"/>
<dbReference type="AlphaFoldDB" id="A0A0H2XKG4"/>
<feature type="signal peptide" evidence="2">
    <location>
        <begin position="1"/>
        <end position="23"/>
    </location>
</feature>
<evidence type="ECO:0000313" key="3">
    <source>
        <dbReference type="EMBL" id="ABF67825.1"/>
    </source>
</evidence>
<keyword evidence="2" id="KW-0732">Signal</keyword>
<dbReference type="EMBL" id="DQ517526">
    <property type="protein sequence ID" value="ABF67825.1"/>
    <property type="molecule type" value="Genomic_DNA"/>
</dbReference>
<geneLocation type="plasmid" evidence="3 4">
    <name>pAPEC-O1-R</name>
</geneLocation>
<evidence type="ECO:0000313" key="4">
    <source>
        <dbReference type="Proteomes" id="UP000008216"/>
    </source>
</evidence>
<sequence length="132" mass="14292">MCMKSTLLSTLMLVAVGVQPVFAAQCQYGACGTENDPGIVFLMSSVQMDQGEQLKELSGVATTGDTISKKMESYLGNKKLKVNTDSTRKGPGNTTIRPTDELAPTRQLKVIRPELVKNPDSQLVVAFNERLA</sequence>
<gene>
    <name evidence="3" type="ORF">APECO1_O1R140</name>
</gene>
<keyword evidence="4" id="KW-1185">Reference proteome</keyword>
<accession>A0A0H2XKG4</accession>
<dbReference type="HOGENOM" id="CLU_1934829_0_0_6"/>
<keyword evidence="3" id="KW-0614">Plasmid</keyword>
<evidence type="ECO:0000256" key="2">
    <source>
        <dbReference type="SAM" id="SignalP"/>
    </source>
</evidence>
<evidence type="ECO:0000256" key="1">
    <source>
        <dbReference type="SAM" id="MobiDB-lite"/>
    </source>
</evidence>
<dbReference type="Proteomes" id="UP000008216">
    <property type="component" value="Plasmid pAPEC-O1-R"/>
</dbReference>
<evidence type="ECO:0008006" key="5">
    <source>
        <dbReference type="Google" id="ProtNLM"/>
    </source>
</evidence>
<reference evidence="3 4" key="1">
    <citation type="journal article" date="2006" name="Antimicrob. Agents Chemother.">
        <title>Complete DNA sequence, comparative genomics, and prevalence of an IncHI2 plasmid occurring among extraintestinal pathogenic Escherichia coli isolates.</title>
        <authorList>
            <person name="Johnson T.J."/>
            <person name="Wannemeuhler Y.M."/>
            <person name="Scaccianoce J.A."/>
            <person name="Johnson S.J."/>
            <person name="Nolan L.K."/>
        </authorList>
    </citation>
    <scope>NUCLEOTIDE SEQUENCE [LARGE SCALE GENOMIC DNA]</scope>
    <source>
        <strain evidence="3">APEC O1</strain>
        <plasmid evidence="4">pAPEC-O1-R</plasmid>
    </source>
</reference>